<feature type="transmembrane region" description="Helical" evidence="1">
    <location>
        <begin position="204"/>
        <end position="225"/>
    </location>
</feature>
<feature type="transmembrane region" description="Helical" evidence="1">
    <location>
        <begin position="254"/>
        <end position="275"/>
    </location>
</feature>
<evidence type="ECO:0000256" key="1">
    <source>
        <dbReference type="SAM" id="Phobius"/>
    </source>
</evidence>
<dbReference type="InterPro" id="IPR013920">
    <property type="entry name" value="DUF1774_fun"/>
</dbReference>
<gene>
    <name evidence="2" type="ORF">RirG_118360</name>
</gene>
<organism evidence="2 3">
    <name type="scientific">Rhizophagus irregularis (strain DAOM 197198w)</name>
    <name type="common">Glomus intraradices</name>
    <dbReference type="NCBI Taxonomy" id="1432141"/>
    <lineage>
        <taxon>Eukaryota</taxon>
        <taxon>Fungi</taxon>
        <taxon>Fungi incertae sedis</taxon>
        <taxon>Mucoromycota</taxon>
        <taxon>Glomeromycotina</taxon>
        <taxon>Glomeromycetes</taxon>
        <taxon>Glomerales</taxon>
        <taxon>Glomeraceae</taxon>
        <taxon>Rhizophagus</taxon>
    </lineage>
</organism>
<keyword evidence="1" id="KW-1133">Transmembrane helix</keyword>
<dbReference type="EMBL" id="JEMT01018110">
    <property type="protein sequence ID" value="EXX67002.1"/>
    <property type="molecule type" value="Genomic_DNA"/>
</dbReference>
<sequence>MPPRVIPSLFSSLRSLRSPTHKLKILRTLNILTFLTFVSSSVYSIVLAKPSSIDICDKYPTYFTPSLTFIGVYWSILFFLQFCFVSSVQFNDFNLIQRIVENYVDWLFSFSNLFMCGWLFFWLRENFIISEFFIVLTLLSTSLVQNLLTSKYIPNHPLIPTSVISFIHIPFSMFSAFSCFLLFHNGFILLSQQGYEDYGKNVNLAIISASLLTIYSIFWCTTGVFSKGKRDLTFSFAIVWILIGIAVQQKETSLLSNACYLLALIQIMVIFFILLKNCLGPSKTRAESGESDERAPLFRQRMNFYGGIIVDNWYKAPINDDHPGEV</sequence>
<keyword evidence="1" id="KW-0472">Membrane</keyword>
<dbReference type="OrthoDB" id="5586934at2759"/>
<feature type="transmembrane region" description="Helical" evidence="1">
    <location>
        <begin position="66"/>
        <end position="91"/>
    </location>
</feature>
<dbReference type="PANTHER" id="PTHR37992:SF1">
    <property type="entry name" value="DUF1774-DOMAIN-CONTAINING PROTEIN"/>
    <property type="match status" value="1"/>
</dbReference>
<name>A0A015JBW7_RHIIW</name>
<feature type="transmembrane region" description="Helical" evidence="1">
    <location>
        <begin position="25"/>
        <end position="46"/>
    </location>
</feature>
<evidence type="ECO:0000313" key="3">
    <source>
        <dbReference type="Proteomes" id="UP000022910"/>
    </source>
</evidence>
<keyword evidence="3" id="KW-1185">Reference proteome</keyword>
<dbReference type="STRING" id="1432141.A0A015JBW7"/>
<dbReference type="Proteomes" id="UP000022910">
    <property type="component" value="Unassembled WGS sequence"/>
</dbReference>
<feature type="transmembrane region" description="Helical" evidence="1">
    <location>
        <begin position="161"/>
        <end position="184"/>
    </location>
</feature>
<protein>
    <submittedName>
        <fullName evidence="2">Uncharacterized protein</fullName>
    </submittedName>
</protein>
<accession>A0A015JBW7</accession>
<feature type="transmembrane region" description="Helical" evidence="1">
    <location>
        <begin position="127"/>
        <end position="149"/>
    </location>
</feature>
<proteinExistence type="predicted"/>
<feature type="transmembrane region" description="Helical" evidence="1">
    <location>
        <begin position="103"/>
        <end position="121"/>
    </location>
</feature>
<dbReference type="PANTHER" id="PTHR37992">
    <property type="entry name" value="EXPRESSED PROTEIN"/>
    <property type="match status" value="1"/>
</dbReference>
<dbReference type="HOGENOM" id="CLU_073908_0_0_1"/>
<evidence type="ECO:0000313" key="2">
    <source>
        <dbReference type="EMBL" id="EXX67002.1"/>
    </source>
</evidence>
<dbReference type="AlphaFoldDB" id="A0A015JBW7"/>
<reference evidence="2 3" key="1">
    <citation type="submission" date="2014-02" db="EMBL/GenBank/DDBJ databases">
        <title>Single nucleus genome sequencing reveals high similarity among nuclei of an endomycorrhizal fungus.</title>
        <authorList>
            <person name="Lin K."/>
            <person name="Geurts R."/>
            <person name="Zhang Z."/>
            <person name="Limpens E."/>
            <person name="Saunders D.G."/>
            <person name="Mu D."/>
            <person name="Pang E."/>
            <person name="Cao H."/>
            <person name="Cha H."/>
            <person name="Lin T."/>
            <person name="Zhou Q."/>
            <person name="Shang Y."/>
            <person name="Li Y."/>
            <person name="Ivanov S."/>
            <person name="Sharma T."/>
            <person name="Velzen R.V."/>
            <person name="Ruijter N.D."/>
            <person name="Aanen D.K."/>
            <person name="Win J."/>
            <person name="Kamoun S."/>
            <person name="Bisseling T."/>
            <person name="Huang S."/>
        </authorList>
    </citation>
    <scope>NUCLEOTIDE SEQUENCE [LARGE SCALE GENOMIC DNA]</scope>
    <source>
        <strain evidence="3">DAOM197198w</strain>
    </source>
</reference>
<keyword evidence="1" id="KW-0812">Transmembrane</keyword>
<comment type="caution">
    <text evidence="2">The sequence shown here is derived from an EMBL/GenBank/DDBJ whole genome shotgun (WGS) entry which is preliminary data.</text>
</comment>
<feature type="transmembrane region" description="Helical" evidence="1">
    <location>
        <begin position="232"/>
        <end position="248"/>
    </location>
</feature>